<evidence type="ECO:0000256" key="2">
    <source>
        <dbReference type="ARBA" id="ARBA00022642"/>
    </source>
</evidence>
<dbReference type="Proteomes" id="UP001056937">
    <property type="component" value="Chromosome 1"/>
</dbReference>
<evidence type="ECO:0000256" key="4">
    <source>
        <dbReference type="ARBA" id="ARBA00022801"/>
    </source>
</evidence>
<name>A0ABY4X5C4_9SPHN</name>
<organism evidence="9 10">
    <name type="scientific">Sphingomonas morindae</name>
    <dbReference type="NCBI Taxonomy" id="1541170"/>
    <lineage>
        <taxon>Bacteria</taxon>
        <taxon>Pseudomonadati</taxon>
        <taxon>Pseudomonadota</taxon>
        <taxon>Alphaproteobacteria</taxon>
        <taxon>Sphingomonadales</taxon>
        <taxon>Sphingomonadaceae</taxon>
        <taxon>Sphingomonas</taxon>
    </lineage>
</organism>
<dbReference type="SUPFAM" id="SSF52499">
    <property type="entry name" value="Isochorismatase-like hydrolases"/>
    <property type="match status" value="1"/>
</dbReference>
<proteinExistence type="inferred from homology"/>
<dbReference type="RefSeq" id="WP_252165906.1">
    <property type="nucleotide sequence ID" value="NZ_CP084930.1"/>
</dbReference>
<feature type="domain" description="Isochorismatase-like" evidence="8">
    <location>
        <begin position="4"/>
        <end position="170"/>
    </location>
</feature>
<accession>A0ABY4X5C4</accession>
<evidence type="ECO:0000256" key="3">
    <source>
        <dbReference type="ARBA" id="ARBA00022723"/>
    </source>
</evidence>
<reference evidence="9" key="1">
    <citation type="journal article" date="2022" name="Toxins">
        <title>Genomic Analysis of Sphingopyxis sp. USTB-05 for Biodegrading Cyanobacterial Hepatotoxins.</title>
        <authorList>
            <person name="Liu C."/>
            <person name="Xu Q."/>
            <person name="Zhao Z."/>
            <person name="Zhang H."/>
            <person name="Liu X."/>
            <person name="Yin C."/>
            <person name="Liu Y."/>
            <person name="Yan H."/>
        </authorList>
    </citation>
    <scope>NUCLEOTIDE SEQUENCE</scope>
    <source>
        <strain evidence="9">NBD5</strain>
    </source>
</reference>
<dbReference type="Gene3D" id="3.40.50.850">
    <property type="entry name" value="Isochorismatase-like"/>
    <property type="match status" value="1"/>
</dbReference>
<dbReference type="InterPro" id="IPR000868">
    <property type="entry name" value="Isochorismatase-like_dom"/>
</dbReference>
<evidence type="ECO:0000256" key="5">
    <source>
        <dbReference type="ARBA" id="ARBA00037900"/>
    </source>
</evidence>
<dbReference type="Pfam" id="PF00857">
    <property type="entry name" value="Isochorismatase"/>
    <property type="match status" value="1"/>
</dbReference>
<dbReference type="PANTHER" id="PTHR11080:SF2">
    <property type="entry name" value="LD05707P"/>
    <property type="match status" value="1"/>
</dbReference>
<protein>
    <recommendedName>
        <fullName evidence="6">nicotinamidase</fullName>
        <ecNumber evidence="6">3.5.1.19</ecNumber>
    </recommendedName>
    <alternativeName>
        <fullName evidence="7">Nicotinamide deamidase</fullName>
    </alternativeName>
</protein>
<dbReference type="PANTHER" id="PTHR11080">
    <property type="entry name" value="PYRAZINAMIDASE/NICOTINAMIDASE"/>
    <property type="match status" value="1"/>
</dbReference>
<evidence type="ECO:0000256" key="7">
    <source>
        <dbReference type="ARBA" id="ARBA00043224"/>
    </source>
</evidence>
<comment type="pathway">
    <text evidence="5">Cofactor biosynthesis; nicotinate biosynthesis; nicotinate from nicotinamide: step 1/1.</text>
</comment>
<evidence type="ECO:0000256" key="6">
    <source>
        <dbReference type="ARBA" id="ARBA00039017"/>
    </source>
</evidence>
<sequence>MRSFIVVVDTQRDFMAADGALAVPGAEALVAPMRDWLAARTPADTAGILFTFDTHDPEAYAASPEAAEFPPHCLKDTPGWANMLAVDGIDPAIPVWRLEKSVFAMWAEPLVRIEDARDAAAPAIEREAFFAALRAQGIDTVTVIGVAADYCVRWAIEGLIARGFRVVVPRALTRGIARPIEAVAATLGPAVALV</sequence>
<keyword evidence="4" id="KW-0378">Hydrolase</keyword>
<keyword evidence="2" id="KW-0662">Pyridine nucleotide biosynthesis</keyword>
<gene>
    <name evidence="9" type="ORF">LHA26_12380</name>
</gene>
<evidence type="ECO:0000313" key="9">
    <source>
        <dbReference type="EMBL" id="USI72097.1"/>
    </source>
</evidence>
<evidence type="ECO:0000256" key="1">
    <source>
        <dbReference type="ARBA" id="ARBA00006336"/>
    </source>
</evidence>
<evidence type="ECO:0000259" key="8">
    <source>
        <dbReference type="Pfam" id="PF00857"/>
    </source>
</evidence>
<evidence type="ECO:0000313" key="10">
    <source>
        <dbReference type="Proteomes" id="UP001056937"/>
    </source>
</evidence>
<keyword evidence="10" id="KW-1185">Reference proteome</keyword>
<dbReference type="EC" id="3.5.1.19" evidence="6"/>
<dbReference type="EMBL" id="CP084930">
    <property type="protein sequence ID" value="USI72097.1"/>
    <property type="molecule type" value="Genomic_DNA"/>
</dbReference>
<dbReference type="InterPro" id="IPR036380">
    <property type="entry name" value="Isochorismatase-like_sf"/>
</dbReference>
<keyword evidence="3" id="KW-0479">Metal-binding</keyword>
<comment type="similarity">
    <text evidence="1">Belongs to the isochorismatase family.</text>
</comment>
<dbReference type="InterPro" id="IPR052347">
    <property type="entry name" value="Isochorismatase_Nicotinamidase"/>
</dbReference>